<dbReference type="InterPro" id="IPR038594">
    <property type="entry name" value="SepF-like_sf"/>
</dbReference>
<proteinExistence type="predicted"/>
<evidence type="ECO:0000313" key="5">
    <source>
        <dbReference type="EMBL" id="HIT16818.1"/>
    </source>
</evidence>
<evidence type="ECO:0000256" key="3">
    <source>
        <dbReference type="ARBA" id="ARBA00023306"/>
    </source>
</evidence>
<organism evidence="5 6">
    <name type="scientific">Candidatus Caccosoma faecigallinarum</name>
    <dbReference type="NCBI Taxonomy" id="2840720"/>
    <lineage>
        <taxon>Bacteria</taxon>
        <taxon>Bacillati</taxon>
        <taxon>Bacillota</taxon>
        <taxon>Bacillota incertae sedis</taxon>
        <taxon>Candidatus Caccosoma</taxon>
    </lineage>
</organism>
<dbReference type="PANTHER" id="PTHR35798">
    <property type="entry name" value="CELL DIVISION PROTEIN SEPF"/>
    <property type="match status" value="1"/>
</dbReference>
<dbReference type="Pfam" id="PF04472">
    <property type="entry name" value="SepF"/>
    <property type="match status" value="1"/>
</dbReference>
<dbReference type="InterPro" id="IPR023052">
    <property type="entry name" value="Cell_div_SepF"/>
</dbReference>
<reference evidence="5" key="2">
    <citation type="journal article" date="2021" name="PeerJ">
        <title>Extensive microbial diversity within the chicken gut microbiome revealed by metagenomics and culture.</title>
        <authorList>
            <person name="Gilroy R."/>
            <person name="Ravi A."/>
            <person name="Getino M."/>
            <person name="Pursley I."/>
            <person name="Horton D.L."/>
            <person name="Alikhan N.F."/>
            <person name="Baker D."/>
            <person name="Gharbi K."/>
            <person name="Hall N."/>
            <person name="Watson M."/>
            <person name="Adriaenssens E.M."/>
            <person name="Foster-Nyarko E."/>
            <person name="Jarju S."/>
            <person name="Secka A."/>
            <person name="Antonio M."/>
            <person name="Oren A."/>
            <person name="Chaudhuri R.R."/>
            <person name="La Ragione R."/>
            <person name="Hildebrand F."/>
            <person name="Pallen M.J."/>
        </authorList>
    </citation>
    <scope>NUCLEOTIDE SEQUENCE</scope>
    <source>
        <strain evidence="5">14508</strain>
    </source>
</reference>
<gene>
    <name evidence="5" type="ORF">IAD04_00335</name>
</gene>
<protein>
    <submittedName>
        <fullName evidence="5">Cell division protein SepF</fullName>
    </submittedName>
</protein>
<evidence type="ECO:0000313" key="6">
    <source>
        <dbReference type="Proteomes" id="UP000886893"/>
    </source>
</evidence>
<comment type="function">
    <text evidence="4">Cell division protein that is part of the divisome complex and is recruited early to the Z-ring. Probably stimulates Z-ring formation, perhaps through the cross-linking of FtsZ protofilaments. Its function overlaps with FtsA.</text>
</comment>
<dbReference type="GO" id="GO:0000917">
    <property type="term" value="P:division septum assembly"/>
    <property type="evidence" value="ECO:0007669"/>
    <property type="project" value="UniProtKB-KW"/>
</dbReference>
<keyword evidence="2" id="KW-0717">Septation</keyword>
<dbReference type="EMBL" id="DVKI01000009">
    <property type="protein sequence ID" value="HIT16818.1"/>
    <property type="molecule type" value="Genomic_DNA"/>
</dbReference>
<accession>A0A9D1G8Q0</accession>
<dbReference type="Gene3D" id="3.30.110.150">
    <property type="entry name" value="SepF-like protein"/>
    <property type="match status" value="1"/>
</dbReference>
<dbReference type="Proteomes" id="UP000886893">
    <property type="component" value="Unassembled WGS sequence"/>
</dbReference>
<keyword evidence="3" id="KW-0131">Cell cycle</keyword>
<keyword evidence="1 5" id="KW-0132">Cell division</keyword>
<dbReference type="PANTHER" id="PTHR35798:SF1">
    <property type="entry name" value="CELL DIVISION PROTEIN SEPF"/>
    <property type="match status" value="1"/>
</dbReference>
<dbReference type="AlphaFoldDB" id="A0A9D1G8Q0"/>
<reference evidence="5" key="1">
    <citation type="submission" date="2020-10" db="EMBL/GenBank/DDBJ databases">
        <authorList>
            <person name="Gilroy R."/>
        </authorList>
    </citation>
    <scope>NUCLEOTIDE SEQUENCE</scope>
    <source>
        <strain evidence="5">14508</strain>
    </source>
</reference>
<evidence type="ECO:0000256" key="4">
    <source>
        <dbReference type="ARBA" id="ARBA00044936"/>
    </source>
</evidence>
<name>A0A9D1G8Q0_9FIRM</name>
<evidence type="ECO:0000256" key="1">
    <source>
        <dbReference type="ARBA" id="ARBA00022618"/>
    </source>
</evidence>
<dbReference type="InterPro" id="IPR007561">
    <property type="entry name" value="Cell_div_SepF/SepF-rel"/>
</dbReference>
<evidence type="ECO:0000256" key="2">
    <source>
        <dbReference type="ARBA" id="ARBA00023210"/>
    </source>
</evidence>
<sequence>MGKLRNFLFPTKENSVFETTTIVDKDQVNTPKTSSATLITNPEKEIEKKSGMEENSLNAKTGITPKIYKPLTFSEVELLANELLNHQTIIVSLLDIEKSEARRICDFLNGVCFALNGEVKKIEKRVYLFSPHAQ</sequence>
<comment type="caution">
    <text evidence="5">The sequence shown here is derived from an EMBL/GenBank/DDBJ whole genome shotgun (WGS) entry which is preliminary data.</text>
</comment>